<evidence type="ECO:0000313" key="2">
    <source>
        <dbReference type="Proteomes" id="UP000292702"/>
    </source>
</evidence>
<organism evidence="1 2">
    <name type="scientific">Steccherinum ochraceum</name>
    <dbReference type="NCBI Taxonomy" id="92696"/>
    <lineage>
        <taxon>Eukaryota</taxon>
        <taxon>Fungi</taxon>
        <taxon>Dikarya</taxon>
        <taxon>Basidiomycota</taxon>
        <taxon>Agaricomycotina</taxon>
        <taxon>Agaricomycetes</taxon>
        <taxon>Polyporales</taxon>
        <taxon>Steccherinaceae</taxon>
        <taxon>Steccherinum</taxon>
    </lineage>
</organism>
<reference evidence="1 2" key="1">
    <citation type="submission" date="2018-11" db="EMBL/GenBank/DDBJ databases">
        <title>Genome assembly of Steccherinum ochraceum LE-BIN_3174, the white-rot fungus of the Steccherinaceae family (The Residual Polyporoid clade, Polyporales, Basidiomycota).</title>
        <authorList>
            <person name="Fedorova T.V."/>
            <person name="Glazunova O.A."/>
            <person name="Landesman E.O."/>
            <person name="Moiseenko K.V."/>
            <person name="Psurtseva N.V."/>
            <person name="Savinova O.S."/>
            <person name="Shakhova N.V."/>
            <person name="Tyazhelova T.V."/>
            <person name="Vasina D.V."/>
        </authorList>
    </citation>
    <scope>NUCLEOTIDE SEQUENCE [LARGE SCALE GENOMIC DNA]</scope>
    <source>
        <strain evidence="1 2">LE-BIN_3174</strain>
    </source>
</reference>
<comment type="caution">
    <text evidence="1">The sequence shown here is derived from an EMBL/GenBank/DDBJ whole genome shotgun (WGS) entry which is preliminary data.</text>
</comment>
<accession>A0A4R0REI8</accession>
<protein>
    <submittedName>
        <fullName evidence="1">Uncharacterized protein</fullName>
    </submittedName>
</protein>
<gene>
    <name evidence="1" type="ORF">EIP91_002500</name>
</gene>
<dbReference type="AlphaFoldDB" id="A0A4R0REI8"/>
<proteinExistence type="predicted"/>
<evidence type="ECO:0000313" key="1">
    <source>
        <dbReference type="EMBL" id="TCD65536.1"/>
    </source>
</evidence>
<sequence length="207" mass="23368">MMGKSVAAFFARAGTPHDLSAKVWSSASREEVEIYFQTQYRLAQDESTVSSSDALEETRLSLTIPTRLAHDAIRVMHVLLSHLPLHRVRRLVFEHDPDRPVHIEDDSHGITLLQALVLQLAYVDHLSIVHWPPEFFEHLVGTLGSSVFDSIPLPDLRTITLDRIPLGDAPTSGKERPQSRVDILRVALLAWESQRKYLHTPKIQFGG</sequence>
<keyword evidence="2" id="KW-1185">Reference proteome</keyword>
<name>A0A4R0REI8_9APHY</name>
<dbReference type="EMBL" id="RWJN01000175">
    <property type="protein sequence ID" value="TCD65536.1"/>
    <property type="molecule type" value="Genomic_DNA"/>
</dbReference>
<dbReference type="Proteomes" id="UP000292702">
    <property type="component" value="Unassembled WGS sequence"/>
</dbReference>